<proteinExistence type="predicted"/>
<dbReference type="EMBL" id="JACHLI010000006">
    <property type="protein sequence ID" value="MBB4863318.1"/>
    <property type="molecule type" value="Genomic_DNA"/>
</dbReference>
<dbReference type="AlphaFoldDB" id="A0A7W7P011"/>
<dbReference type="PROSITE" id="PS51192">
    <property type="entry name" value="HELICASE_ATP_BIND_1"/>
    <property type="match status" value="1"/>
</dbReference>
<evidence type="ECO:0000313" key="3">
    <source>
        <dbReference type="EMBL" id="MBB4863318.1"/>
    </source>
</evidence>
<dbReference type="PANTHER" id="PTHR47396:SF1">
    <property type="entry name" value="ATP-DEPENDENT HELICASE IRC3-RELATED"/>
    <property type="match status" value="1"/>
</dbReference>
<evidence type="ECO:0000259" key="2">
    <source>
        <dbReference type="PROSITE" id="PS51194"/>
    </source>
</evidence>
<name>A0A7W7P011_PSENT</name>
<sequence length="556" mass="60929">MTFALRDYQQASVDALIDWWDRHREEDAAPLLVVPTGGGKSLIAAAITKTLFDTWPEYHPRTVVIVPSKELAEQNAEKLKAMLPRTIKVGYYSASIGRRQPDADVIVATIGSVAKHAHVLGNIKCVIVDEAHLINPKDAGLYRQFLNDLGKYCGFRLVGMTATPFRGNGVWLTDSEEALFTGIAYEIRMQTLLDAGHLAPLVLPGEVISTQIDTGTVKLSNTGDYNIRDLSEAVSGYLDGAAEEAVRLAAERNKWIAFCATVANAEQLSDLLRVRGITCEVVTGETKKPIREQLIARFRAGHIRCLVTVLALATGFDVPDVDCILWLRPTRSPVLYCQGAGRGLRIAPGKSDCLWLDFSDTTARLGPLDQIRGRKRGSGGGLGAPYALCDNCGLQVKPASSLICPDCGHTLREEEDKQFEGVSDAAILSGSKLAVIRHSITNVDYAQHFKPGKPDTLRVIYWSGLRIVAKEWVCLSHDGYARAKAERWWTRRQPEGFDFLPGSTEQAIEWLRDGFQLLKPLAIQVNETGKYPEIVGYEFDAAEQPEGSPAGDVAAA</sequence>
<evidence type="ECO:0000259" key="1">
    <source>
        <dbReference type="PROSITE" id="PS51192"/>
    </source>
</evidence>
<dbReference type="GO" id="GO:0016787">
    <property type="term" value="F:hydrolase activity"/>
    <property type="evidence" value="ECO:0007669"/>
    <property type="project" value="InterPro"/>
</dbReference>
<dbReference type="Proteomes" id="UP000566995">
    <property type="component" value="Unassembled WGS sequence"/>
</dbReference>
<organism evidence="3 4">
    <name type="scientific">Pseudomonas nitroreducens</name>
    <dbReference type="NCBI Taxonomy" id="46680"/>
    <lineage>
        <taxon>Bacteria</taxon>
        <taxon>Pseudomonadati</taxon>
        <taxon>Pseudomonadota</taxon>
        <taxon>Gammaproteobacteria</taxon>
        <taxon>Pseudomonadales</taxon>
        <taxon>Pseudomonadaceae</taxon>
        <taxon>Pseudomonas</taxon>
    </lineage>
</organism>
<accession>A0A7W7P011</accession>
<feature type="domain" description="Helicase ATP-binding" evidence="1">
    <location>
        <begin position="21"/>
        <end position="182"/>
    </location>
</feature>
<comment type="caution">
    <text evidence="3">The sequence shown here is derived from an EMBL/GenBank/DDBJ whole genome shotgun (WGS) entry which is preliminary data.</text>
</comment>
<dbReference type="GO" id="GO:0005829">
    <property type="term" value="C:cytosol"/>
    <property type="evidence" value="ECO:0007669"/>
    <property type="project" value="TreeGrafter"/>
</dbReference>
<dbReference type="InterPro" id="IPR001650">
    <property type="entry name" value="Helicase_C-like"/>
</dbReference>
<gene>
    <name evidence="3" type="ORF">HNP46_002165</name>
</gene>
<dbReference type="SUPFAM" id="SSF52540">
    <property type="entry name" value="P-loop containing nucleoside triphosphate hydrolases"/>
    <property type="match status" value="1"/>
</dbReference>
<dbReference type="InterPro" id="IPR014001">
    <property type="entry name" value="Helicase_ATP-bd"/>
</dbReference>
<dbReference type="InterPro" id="IPR006935">
    <property type="entry name" value="Helicase/UvrB_N"/>
</dbReference>
<feature type="domain" description="Helicase C-terminal" evidence="2">
    <location>
        <begin position="241"/>
        <end position="392"/>
    </location>
</feature>
<dbReference type="GO" id="GO:0003677">
    <property type="term" value="F:DNA binding"/>
    <property type="evidence" value="ECO:0007669"/>
    <property type="project" value="InterPro"/>
</dbReference>
<dbReference type="Pfam" id="PF00271">
    <property type="entry name" value="Helicase_C"/>
    <property type="match status" value="1"/>
</dbReference>
<dbReference type="PROSITE" id="PS51194">
    <property type="entry name" value="HELICASE_CTER"/>
    <property type="match status" value="1"/>
</dbReference>
<dbReference type="Pfam" id="PF04851">
    <property type="entry name" value="ResIII"/>
    <property type="match status" value="1"/>
</dbReference>
<dbReference type="InterPro" id="IPR050742">
    <property type="entry name" value="Helicase_Restrict-Modif_Enz"/>
</dbReference>
<dbReference type="GO" id="GO:0005524">
    <property type="term" value="F:ATP binding"/>
    <property type="evidence" value="ECO:0007669"/>
    <property type="project" value="InterPro"/>
</dbReference>
<evidence type="ECO:0000313" key="4">
    <source>
        <dbReference type="Proteomes" id="UP000566995"/>
    </source>
</evidence>
<protein>
    <submittedName>
        <fullName evidence="3">DNA repair protein RadD</fullName>
    </submittedName>
</protein>
<dbReference type="Gene3D" id="3.40.50.300">
    <property type="entry name" value="P-loop containing nucleotide triphosphate hydrolases"/>
    <property type="match status" value="2"/>
</dbReference>
<dbReference type="SMART" id="SM00487">
    <property type="entry name" value="DEXDc"/>
    <property type="match status" value="1"/>
</dbReference>
<dbReference type="PANTHER" id="PTHR47396">
    <property type="entry name" value="TYPE I RESTRICTION ENZYME ECOKI R PROTEIN"/>
    <property type="match status" value="1"/>
</dbReference>
<dbReference type="SMART" id="SM00490">
    <property type="entry name" value="HELICc"/>
    <property type="match status" value="1"/>
</dbReference>
<dbReference type="RefSeq" id="WP_184588586.1">
    <property type="nucleotide sequence ID" value="NZ_JACHLI010000006.1"/>
</dbReference>
<dbReference type="InterPro" id="IPR027417">
    <property type="entry name" value="P-loop_NTPase"/>
</dbReference>
<reference evidence="3 4" key="1">
    <citation type="submission" date="2020-08" db="EMBL/GenBank/DDBJ databases">
        <title>Functional genomics of gut bacteria from endangered species of beetles.</title>
        <authorList>
            <person name="Carlos-Shanley C."/>
        </authorList>
    </citation>
    <scope>NUCLEOTIDE SEQUENCE [LARGE SCALE GENOMIC DNA]</scope>
    <source>
        <strain evidence="3 4">S00179</strain>
    </source>
</reference>